<name>A0A317DVR2_9ACTN</name>
<dbReference type="Gene3D" id="3.90.1010.20">
    <property type="match status" value="1"/>
</dbReference>
<feature type="region of interest" description="Disordered" evidence="1">
    <location>
        <begin position="28"/>
        <end position="89"/>
    </location>
</feature>
<evidence type="ECO:0000313" key="3">
    <source>
        <dbReference type="EMBL" id="PWR17093.1"/>
    </source>
</evidence>
<gene>
    <name evidence="3" type="ORF">DKT69_02080</name>
</gene>
<dbReference type="AlphaFoldDB" id="A0A317DVR2"/>
<dbReference type="OrthoDB" id="8099475at2"/>
<dbReference type="EMBL" id="QGKS01000073">
    <property type="protein sequence ID" value="PWR17093.1"/>
    <property type="molecule type" value="Genomic_DNA"/>
</dbReference>
<comment type="caution">
    <text evidence="3">The sequence shown here is derived from an EMBL/GenBank/DDBJ whole genome shotgun (WGS) entry which is preliminary data.</text>
</comment>
<dbReference type="InterPro" id="IPR007329">
    <property type="entry name" value="FMN-bd"/>
</dbReference>
<accession>A0A317DVR2</accession>
<sequence>MRRITVWLLSTVAALVLLFSYRTSTMGPGGGSSATAAGSDGSAAGSWTATDDSGDSDSGGSDSGGSDSSSGSSANGSSANGKATGSVARTRWGPVQVRITVSGGKITDVTALQVPDGNRRDQEINDYAVPILRQQALAAQSAQIDTVSGATVTSDGYRESLQSAIDAAHLK</sequence>
<organism evidence="3 4">
    <name type="scientific">Micromonospora sicca</name>
    <dbReference type="NCBI Taxonomy" id="2202420"/>
    <lineage>
        <taxon>Bacteria</taxon>
        <taxon>Bacillati</taxon>
        <taxon>Actinomycetota</taxon>
        <taxon>Actinomycetes</taxon>
        <taxon>Micromonosporales</taxon>
        <taxon>Micromonosporaceae</taxon>
        <taxon>Micromonospora</taxon>
    </lineage>
</organism>
<evidence type="ECO:0000313" key="4">
    <source>
        <dbReference type="Proteomes" id="UP000246050"/>
    </source>
</evidence>
<dbReference type="Pfam" id="PF04205">
    <property type="entry name" value="FMN_bind"/>
    <property type="match status" value="1"/>
</dbReference>
<feature type="domain" description="FMN-binding" evidence="2">
    <location>
        <begin position="90"/>
        <end position="168"/>
    </location>
</feature>
<evidence type="ECO:0000259" key="2">
    <source>
        <dbReference type="SMART" id="SM00900"/>
    </source>
</evidence>
<evidence type="ECO:0000256" key="1">
    <source>
        <dbReference type="SAM" id="MobiDB-lite"/>
    </source>
</evidence>
<reference evidence="3 4" key="1">
    <citation type="submission" date="2018-05" db="EMBL/GenBank/DDBJ databases">
        <title>Micromonosporas from Atacama Desert.</title>
        <authorList>
            <person name="Carro L."/>
            <person name="Golinska P."/>
            <person name="Klenk H.-P."/>
            <person name="Goodfellow M."/>
        </authorList>
    </citation>
    <scope>NUCLEOTIDE SEQUENCE [LARGE SCALE GENOMIC DNA]</scope>
    <source>
        <strain evidence="3 4">4G51</strain>
    </source>
</reference>
<dbReference type="GO" id="GO:0010181">
    <property type="term" value="F:FMN binding"/>
    <property type="evidence" value="ECO:0007669"/>
    <property type="project" value="InterPro"/>
</dbReference>
<protein>
    <submittedName>
        <fullName evidence="3">FMN-binding protein</fullName>
    </submittedName>
</protein>
<dbReference type="Proteomes" id="UP000246050">
    <property type="component" value="Unassembled WGS sequence"/>
</dbReference>
<dbReference type="SMART" id="SM00900">
    <property type="entry name" value="FMN_bind"/>
    <property type="match status" value="1"/>
</dbReference>
<dbReference type="GO" id="GO:0016020">
    <property type="term" value="C:membrane"/>
    <property type="evidence" value="ECO:0007669"/>
    <property type="project" value="InterPro"/>
</dbReference>
<proteinExistence type="predicted"/>
<feature type="compositionally biased region" description="Low complexity" evidence="1">
    <location>
        <begin position="33"/>
        <end position="81"/>
    </location>
</feature>